<dbReference type="Gene3D" id="3.30.460.10">
    <property type="entry name" value="Beta Polymerase, domain 2"/>
    <property type="match status" value="1"/>
</dbReference>
<dbReference type="EMBL" id="PGEX01000001">
    <property type="protein sequence ID" value="PJJ40621.1"/>
    <property type="molecule type" value="Genomic_DNA"/>
</dbReference>
<dbReference type="NCBIfam" id="TIGR00090">
    <property type="entry name" value="rsfS_iojap_ybeB"/>
    <property type="match status" value="1"/>
</dbReference>
<dbReference type="PANTHER" id="PTHR21043:SF0">
    <property type="entry name" value="MITOCHONDRIAL ASSEMBLY OF RIBOSOMAL LARGE SUBUNIT PROTEIN 1"/>
    <property type="match status" value="1"/>
</dbReference>
<gene>
    <name evidence="2" type="ORF">BGX16_0554</name>
</gene>
<dbReference type="GO" id="GO:0090071">
    <property type="term" value="P:negative regulation of ribosome biogenesis"/>
    <property type="evidence" value="ECO:0007669"/>
    <property type="project" value="TreeGrafter"/>
</dbReference>
<dbReference type="Pfam" id="PF02410">
    <property type="entry name" value="RsfS"/>
    <property type="match status" value="1"/>
</dbReference>
<comment type="caution">
    <text evidence="2">The sequence shown here is derived from an EMBL/GenBank/DDBJ whole genome shotgun (WGS) entry which is preliminary data.</text>
</comment>
<sequence>MTTAKKTTTKKTTAVKKTAVKAAAKKTTAAKTTSAKKTAGKKTAVKKAVVNKTAATVQKAPAKKAAPKKEAFSNSVKTAAEILFQLRAQNLQLIDLRGVSDTSDFMIIATCESEAQMQAILDELSKEFKHQGLQHRTEYKPGINMRWAVFDAGFDLMIQLFEETKREELAFDKLYSDAKIVDLEEKNFVKTKAKKAKVEDELI</sequence>
<dbReference type="Proteomes" id="UP000231134">
    <property type="component" value="Unassembled WGS sequence"/>
</dbReference>
<proteinExistence type="inferred from homology"/>
<dbReference type="PANTHER" id="PTHR21043">
    <property type="entry name" value="IOJAP SUPERFAMILY ORTHOLOG"/>
    <property type="match status" value="1"/>
</dbReference>
<protein>
    <submittedName>
        <fullName evidence="2">Ribosome silencing factor RsfS/YbeB/iojap</fullName>
    </submittedName>
</protein>
<dbReference type="GO" id="GO:0043023">
    <property type="term" value="F:ribosomal large subunit binding"/>
    <property type="evidence" value="ECO:0007669"/>
    <property type="project" value="TreeGrafter"/>
</dbReference>
<dbReference type="SUPFAM" id="SSF81301">
    <property type="entry name" value="Nucleotidyltransferase"/>
    <property type="match status" value="1"/>
</dbReference>
<dbReference type="GO" id="GO:0017148">
    <property type="term" value="P:negative regulation of translation"/>
    <property type="evidence" value="ECO:0007669"/>
    <property type="project" value="TreeGrafter"/>
</dbReference>
<dbReference type="AlphaFoldDB" id="A0A2M9A4H9"/>
<reference evidence="2 3" key="1">
    <citation type="submission" date="2017-11" db="EMBL/GenBank/DDBJ databases">
        <title>Animal gut microbial communities from fecal samples from Wisconsin, USA.</title>
        <authorList>
            <person name="Neumann A."/>
        </authorList>
    </citation>
    <scope>NUCLEOTIDE SEQUENCE [LARGE SCALE GENOMIC DNA]</scope>
    <source>
        <strain evidence="2 3">UWS3</strain>
    </source>
</reference>
<evidence type="ECO:0000313" key="3">
    <source>
        <dbReference type="Proteomes" id="UP000231134"/>
    </source>
</evidence>
<accession>A0A2M9A4H9</accession>
<dbReference type="OrthoDB" id="9787724at2"/>
<comment type="similarity">
    <text evidence="1">Belongs to the Iojap/RsfS family.</text>
</comment>
<evidence type="ECO:0000313" key="2">
    <source>
        <dbReference type="EMBL" id="PJJ40621.1"/>
    </source>
</evidence>
<dbReference type="InterPro" id="IPR004394">
    <property type="entry name" value="Iojap/RsfS/C7orf30"/>
</dbReference>
<evidence type="ECO:0000256" key="1">
    <source>
        <dbReference type="ARBA" id="ARBA00010574"/>
    </source>
</evidence>
<keyword evidence="3" id="KW-1185">Reference proteome</keyword>
<dbReference type="InterPro" id="IPR043519">
    <property type="entry name" value="NT_sf"/>
</dbReference>
<dbReference type="RefSeq" id="WP_100424690.1">
    <property type="nucleotide sequence ID" value="NZ_JAXFBG010000032.1"/>
</dbReference>
<organism evidence="2 3">
    <name type="scientific">Hallerella succinigenes</name>
    <dbReference type="NCBI Taxonomy" id="1896222"/>
    <lineage>
        <taxon>Bacteria</taxon>
        <taxon>Pseudomonadati</taxon>
        <taxon>Fibrobacterota</taxon>
        <taxon>Fibrobacteria</taxon>
        <taxon>Fibrobacterales</taxon>
        <taxon>Fibrobacteraceae</taxon>
        <taxon>Hallerella</taxon>
    </lineage>
</organism>
<name>A0A2M9A4H9_9BACT</name>